<dbReference type="EMBL" id="KZ820827">
    <property type="protein sequence ID" value="PWN46625.1"/>
    <property type="molecule type" value="Genomic_DNA"/>
</dbReference>
<evidence type="ECO:0000313" key="2">
    <source>
        <dbReference type="Proteomes" id="UP000245626"/>
    </source>
</evidence>
<sequence length="347" mass="38457">MAGSTPSSEFRVIVYAYDVSPFYQKLKSVLIHLRVSYLYVKVRPILPRPALSDELGITYRRIPVMFLDGQAYFDTSLCSKVLDQTFGGKPGRGTNLFSKEGPLQELLVGHWVDSSLFQLGVGHIPSSLNSSEFSKDRQGFFPGLSLDSKTLESDLPSVKSQLTYHLSKLESLLSRSKTGYLLDSEHPQYLDLGAYFPFNWIRSLGTNPEAFPPGTSPVPPPYPKVTEWMERVRRHLSSNESRVEVRVVKPDEAKSIILSHSSPSSSSSEPIVKEGWLRIGQEVMVTPTDSGRVPQAGRLISINDQETIISISLPTSSQGSATSILAHFPRSNFDVRPLVEGGRQSSL</sequence>
<organism evidence="1 2">
    <name type="scientific">Violaceomyces palustris</name>
    <dbReference type="NCBI Taxonomy" id="1673888"/>
    <lineage>
        <taxon>Eukaryota</taxon>
        <taxon>Fungi</taxon>
        <taxon>Dikarya</taxon>
        <taxon>Basidiomycota</taxon>
        <taxon>Ustilaginomycotina</taxon>
        <taxon>Ustilaginomycetes</taxon>
        <taxon>Violaceomycetales</taxon>
        <taxon>Violaceomycetaceae</taxon>
        <taxon>Violaceomyces</taxon>
    </lineage>
</organism>
<reference evidence="1 2" key="1">
    <citation type="journal article" date="2018" name="Mol. Biol. Evol.">
        <title>Broad Genomic Sampling Reveals a Smut Pathogenic Ancestry of the Fungal Clade Ustilaginomycotina.</title>
        <authorList>
            <person name="Kijpornyongpan T."/>
            <person name="Mondo S.J."/>
            <person name="Barry K."/>
            <person name="Sandor L."/>
            <person name="Lee J."/>
            <person name="Lipzen A."/>
            <person name="Pangilinan J."/>
            <person name="LaButti K."/>
            <person name="Hainaut M."/>
            <person name="Henrissat B."/>
            <person name="Grigoriev I.V."/>
            <person name="Spatafora J.W."/>
            <person name="Aime M.C."/>
        </authorList>
    </citation>
    <scope>NUCLEOTIDE SEQUENCE [LARGE SCALE GENOMIC DNA]</scope>
    <source>
        <strain evidence="1 2">SA 807</strain>
    </source>
</reference>
<gene>
    <name evidence="1" type="ORF">IE53DRAFT_391208</name>
</gene>
<protein>
    <submittedName>
        <fullName evidence="1">Uncharacterized protein</fullName>
    </submittedName>
</protein>
<accession>A0ACD0NLG1</accession>
<name>A0ACD0NLG1_9BASI</name>
<dbReference type="Proteomes" id="UP000245626">
    <property type="component" value="Unassembled WGS sequence"/>
</dbReference>
<evidence type="ECO:0000313" key="1">
    <source>
        <dbReference type="EMBL" id="PWN46625.1"/>
    </source>
</evidence>
<keyword evidence="2" id="KW-1185">Reference proteome</keyword>
<proteinExistence type="predicted"/>